<protein>
    <submittedName>
        <fullName evidence="2">Thiol reductase thioredoxin</fullName>
    </submittedName>
</protein>
<dbReference type="InterPro" id="IPR036249">
    <property type="entry name" value="Thioredoxin-like_sf"/>
</dbReference>
<reference evidence="2 3" key="1">
    <citation type="submission" date="2016-10" db="EMBL/GenBank/DDBJ databases">
        <title>Complete genome sequences of three Cupriavidus strains isolated from various Malaysian environments.</title>
        <authorList>
            <person name="Abdullah A.A.-A."/>
            <person name="Shafie N.A.H."/>
            <person name="Lau N.S."/>
        </authorList>
    </citation>
    <scope>NUCLEOTIDE SEQUENCE [LARGE SCALE GENOMIC DNA]</scope>
    <source>
        <strain evidence="2 3">USMAA1020</strain>
    </source>
</reference>
<gene>
    <name evidence="2" type="ORF">BKK80_00980</name>
</gene>
<evidence type="ECO:0000313" key="3">
    <source>
        <dbReference type="Proteomes" id="UP000177515"/>
    </source>
</evidence>
<evidence type="ECO:0000259" key="1">
    <source>
        <dbReference type="Pfam" id="PF00085"/>
    </source>
</evidence>
<keyword evidence="3" id="KW-1185">Reference proteome</keyword>
<sequence length="132" mass="14619">MTVYLPERDADALAQALSDRPQGRLVACLCAAWCRTCGEYQAAFAAVAAQYPRDCFVWIDVETHADRLGDLDIENFPTILVQPITGGAPQFYGTLLPHAEVLQRMLGRDVSMQGTAQELPDVLDWLLESRAH</sequence>
<dbReference type="RefSeq" id="WP_071010465.1">
    <property type="nucleotide sequence ID" value="NZ_CP017754.1"/>
</dbReference>
<dbReference type="Gene3D" id="3.40.30.10">
    <property type="entry name" value="Glutaredoxin"/>
    <property type="match status" value="1"/>
</dbReference>
<name>A0ABM6F0H2_9BURK</name>
<dbReference type="Proteomes" id="UP000177515">
    <property type="component" value="Chromosome 1"/>
</dbReference>
<dbReference type="InterPro" id="IPR013766">
    <property type="entry name" value="Thioredoxin_domain"/>
</dbReference>
<feature type="domain" description="Thioredoxin" evidence="1">
    <location>
        <begin position="17"/>
        <end position="82"/>
    </location>
</feature>
<evidence type="ECO:0000313" key="2">
    <source>
        <dbReference type="EMBL" id="AOZ04573.1"/>
    </source>
</evidence>
<dbReference type="SUPFAM" id="SSF52833">
    <property type="entry name" value="Thioredoxin-like"/>
    <property type="match status" value="1"/>
</dbReference>
<dbReference type="Pfam" id="PF00085">
    <property type="entry name" value="Thioredoxin"/>
    <property type="match status" value="1"/>
</dbReference>
<dbReference type="EMBL" id="CP017754">
    <property type="protein sequence ID" value="AOZ04573.1"/>
    <property type="molecule type" value="Genomic_DNA"/>
</dbReference>
<organism evidence="2 3">
    <name type="scientific">Cupriavidus malaysiensis</name>
    <dbReference type="NCBI Taxonomy" id="367825"/>
    <lineage>
        <taxon>Bacteria</taxon>
        <taxon>Pseudomonadati</taxon>
        <taxon>Pseudomonadota</taxon>
        <taxon>Betaproteobacteria</taxon>
        <taxon>Burkholderiales</taxon>
        <taxon>Burkholderiaceae</taxon>
        <taxon>Cupriavidus</taxon>
    </lineage>
</organism>
<proteinExistence type="predicted"/>
<accession>A0ABM6F0H2</accession>